<dbReference type="EMBL" id="SOJK01000149">
    <property type="protein sequence ID" value="TET45951.1"/>
    <property type="molecule type" value="Genomic_DNA"/>
</dbReference>
<dbReference type="CDD" id="cd02012">
    <property type="entry name" value="TPP_TK"/>
    <property type="match status" value="1"/>
</dbReference>
<evidence type="ECO:0000259" key="1">
    <source>
        <dbReference type="Pfam" id="PF00456"/>
    </source>
</evidence>
<feature type="domain" description="Transketolase N-terminal" evidence="1">
    <location>
        <begin position="14"/>
        <end position="270"/>
    </location>
</feature>
<evidence type="ECO:0000313" key="2">
    <source>
        <dbReference type="EMBL" id="TET45951.1"/>
    </source>
</evidence>
<organism evidence="2 3">
    <name type="scientific">Aerophobetes bacterium</name>
    <dbReference type="NCBI Taxonomy" id="2030807"/>
    <lineage>
        <taxon>Bacteria</taxon>
        <taxon>Candidatus Aerophobota</taxon>
    </lineage>
</organism>
<proteinExistence type="predicted"/>
<comment type="caution">
    <text evidence="2">The sequence shown here is derived from an EMBL/GenBank/DDBJ whole genome shotgun (WGS) entry which is preliminary data.</text>
</comment>
<protein>
    <submittedName>
        <fullName evidence="2">Transketolase</fullName>
    </submittedName>
</protein>
<dbReference type="SUPFAM" id="SSF52518">
    <property type="entry name" value="Thiamin diphosphate-binding fold (THDP-binding)"/>
    <property type="match status" value="1"/>
</dbReference>
<name>A0A523UUJ0_UNCAE</name>
<dbReference type="PANTHER" id="PTHR47514">
    <property type="entry name" value="TRANSKETOLASE N-TERMINAL SECTION-RELATED"/>
    <property type="match status" value="1"/>
</dbReference>
<gene>
    <name evidence="2" type="ORF">E3J59_03465</name>
</gene>
<dbReference type="InterPro" id="IPR005474">
    <property type="entry name" value="Transketolase_N"/>
</dbReference>
<evidence type="ECO:0000313" key="3">
    <source>
        <dbReference type="Proteomes" id="UP000320679"/>
    </source>
</evidence>
<dbReference type="Proteomes" id="UP000320679">
    <property type="component" value="Unassembled WGS sequence"/>
</dbReference>
<reference evidence="2 3" key="1">
    <citation type="submission" date="2019-03" db="EMBL/GenBank/DDBJ databases">
        <title>Metabolic potential of uncultured bacteria and archaea associated with petroleum seepage in deep-sea sediments.</title>
        <authorList>
            <person name="Dong X."/>
            <person name="Hubert C."/>
        </authorList>
    </citation>
    <scope>NUCLEOTIDE SEQUENCE [LARGE SCALE GENOMIC DNA]</scope>
    <source>
        <strain evidence="2">E29_bin78</strain>
    </source>
</reference>
<sequence>MNQLSKEKILELKKRANFIRQQIVKILGEAGGGHYGGSLSVVEILVALYFHILKVDPQNPLWPDRDRLILSKGHACVALCPILAERGFFPRKLLSTFNKLDSPFGMHPDMHKIPGCDMSTGSLGHGLPVGVGMALAGKMDEKSYRVFVILGDGENDEGSVWEAAMSAAHYKLDNLIAIVDRNRVSLDGPTREIMPLEPLDEKWEKFGWHVQNVDGHKIKEIVASVESHQKGKPNVILAHTVKGKGVSFMEGRFTWHSRVATPEEETQALKELESHRIDYEREKNG</sequence>
<dbReference type="InterPro" id="IPR029061">
    <property type="entry name" value="THDP-binding"/>
</dbReference>
<dbReference type="AlphaFoldDB" id="A0A523UUJ0"/>
<accession>A0A523UUJ0</accession>
<dbReference type="PANTHER" id="PTHR47514:SF2">
    <property type="entry name" value="TRANSKETOLASE"/>
    <property type="match status" value="1"/>
</dbReference>
<dbReference type="Pfam" id="PF00456">
    <property type="entry name" value="Transketolase_N"/>
    <property type="match status" value="1"/>
</dbReference>
<dbReference type="Gene3D" id="3.40.50.970">
    <property type="match status" value="1"/>
</dbReference>